<evidence type="ECO:0000313" key="2">
    <source>
        <dbReference type="Proteomes" id="UP000320762"/>
    </source>
</evidence>
<protein>
    <recommendedName>
        <fullName evidence="3">BTB domain-containing protein</fullName>
    </recommendedName>
</protein>
<dbReference type="InterPro" id="IPR011333">
    <property type="entry name" value="SKP1/BTB/POZ_sf"/>
</dbReference>
<evidence type="ECO:0008006" key="3">
    <source>
        <dbReference type="Google" id="ProtNLM"/>
    </source>
</evidence>
<dbReference type="STRING" id="97359.A0A550CNX9"/>
<organism evidence="1 2">
    <name type="scientific">Schizophyllum amplum</name>
    <dbReference type="NCBI Taxonomy" id="97359"/>
    <lineage>
        <taxon>Eukaryota</taxon>
        <taxon>Fungi</taxon>
        <taxon>Dikarya</taxon>
        <taxon>Basidiomycota</taxon>
        <taxon>Agaricomycotina</taxon>
        <taxon>Agaricomycetes</taxon>
        <taxon>Agaricomycetidae</taxon>
        <taxon>Agaricales</taxon>
        <taxon>Schizophyllaceae</taxon>
        <taxon>Schizophyllum</taxon>
    </lineage>
</organism>
<dbReference type="AlphaFoldDB" id="A0A550CNX9"/>
<accession>A0A550CNX9</accession>
<comment type="caution">
    <text evidence="1">The sequence shown here is derived from an EMBL/GenBank/DDBJ whole genome shotgun (WGS) entry which is preliminary data.</text>
</comment>
<name>A0A550CNX9_9AGAR</name>
<gene>
    <name evidence="1" type="ORF">BD626DRAFT_627027</name>
</gene>
<reference evidence="1 2" key="1">
    <citation type="journal article" date="2019" name="New Phytol.">
        <title>Comparative genomics reveals unique wood-decay strategies and fruiting body development in the Schizophyllaceae.</title>
        <authorList>
            <person name="Almasi E."/>
            <person name="Sahu N."/>
            <person name="Krizsan K."/>
            <person name="Balint B."/>
            <person name="Kovacs G.M."/>
            <person name="Kiss B."/>
            <person name="Cseklye J."/>
            <person name="Drula E."/>
            <person name="Henrissat B."/>
            <person name="Nagy I."/>
            <person name="Chovatia M."/>
            <person name="Adam C."/>
            <person name="LaButti K."/>
            <person name="Lipzen A."/>
            <person name="Riley R."/>
            <person name="Grigoriev I.V."/>
            <person name="Nagy L.G."/>
        </authorList>
    </citation>
    <scope>NUCLEOTIDE SEQUENCE [LARGE SCALE GENOMIC DNA]</scope>
    <source>
        <strain evidence="1 2">NL-1724</strain>
    </source>
</reference>
<dbReference type="Proteomes" id="UP000320762">
    <property type="component" value="Unassembled WGS sequence"/>
</dbReference>
<dbReference type="EMBL" id="VDMD01000003">
    <property type="protein sequence ID" value="TRM66487.1"/>
    <property type="molecule type" value="Genomic_DNA"/>
</dbReference>
<sequence length="381" mass="41686">MASSSTPTPTTPPTRVQDLWFPDGDVVVRAGNTLFRVHAPVLERRAPALRGLLAVSQADPDSEEVDGAPVLVLQDPPEQVTHWLRAMFIADSFPAPPQPTTLDALDAVLRLSHKYDTTHLRTRGMQHLATLFATDVPSLSSLHCTLTDADDTPAFLARTYALARDVRADWALPHALYDLHTTIWADAGALEHLAPPAPTALGTAGHGLGPADYTFGPADYARLFRAARAVVDWWPAEDLLLCQDRDLNRDLNRCARRQTCADMQRGYLSAYMDEWRTDPLRFFWEGGAGDKGCAGEEGTAGMEGEAGMEGIAGMEGTARMEEEEGGAGQEYVRLLCEPCAAVVRSRHEAHSIAFWQAFPAALNLAGWDMLWGLKRRDTNAD</sequence>
<proteinExistence type="predicted"/>
<dbReference type="OrthoDB" id="3036049at2759"/>
<evidence type="ECO:0000313" key="1">
    <source>
        <dbReference type="EMBL" id="TRM66487.1"/>
    </source>
</evidence>
<keyword evidence="2" id="KW-1185">Reference proteome</keyword>
<dbReference type="Gene3D" id="3.30.710.10">
    <property type="entry name" value="Potassium Channel Kv1.1, Chain A"/>
    <property type="match status" value="1"/>
</dbReference>